<dbReference type="EC" id="6.3.2.17" evidence="3"/>
<evidence type="ECO:0000256" key="3">
    <source>
        <dbReference type="ARBA" id="ARBA00013025"/>
    </source>
</evidence>
<feature type="compositionally biased region" description="Polar residues" evidence="13">
    <location>
        <begin position="46"/>
        <end position="59"/>
    </location>
</feature>
<comment type="catalytic activity">
    <reaction evidence="12">
        <text>(6S)-5,6,7,8-tetrahydrofolyl-(gamma-L-Glu)(n) + L-glutamate + ATP = (6S)-5,6,7,8-tetrahydrofolyl-(gamma-L-Glu)(n+1) + ADP + phosphate + H(+)</text>
        <dbReference type="Rhea" id="RHEA:10580"/>
        <dbReference type="Rhea" id="RHEA-COMP:14738"/>
        <dbReference type="Rhea" id="RHEA-COMP:14740"/>
        <dbReference type="ChEBI" id="CHEBI:15378"/>
        <dbReference type="ChEBI" id="CHEBI:29985"/>
        <dbReference type="ChEBI" id="CHEBI:30616"/>
        <dbReference type="ChEBI" id="CHEBI:43474"/>
        <dbReference type="ChEBI" id="CHEBI:141005"/>
        <dbReference type="ChEBI" id="CHEBI:456216"/>
        <dbReference type="EC" id="6.3.2.17"/>
    </reaction>
</comment>
<keyword evidence="7" id="KW-0547">Nucleotide-binding</keyword>
<dbReference type="GO" id="GO:0046872">
    <property type="term" value="F:metal ion binding"/>
    <property type="evidence" value="ECO:0007669"/>
    <property type="project" value="UniProtKB-KW"/>
</dbReference>
<feature type="region of interest" description="Disordered" evidence="13">
    <location>
        <begin position="428"/>
        <end position="451"/>
    </location>
</feature>
<evidence type="ECO:0000313" key="15">
    <source>
        <dbReference type="Proteomes" id="UP000019487"/>
    </source>
</evidence>
<dbReference type="SUPFAM" id="SSF53623">
    <property type="entry name" value="MurD-like peptide ligases, catalytic domain"/>
    <property type="match status" value="1"/>
</dbReference>
<dbReference type="SUPFAM" id="SSF53244">
    <property type="entry name" value="MurD-like peptide ligases, peptide-binding domain"/>
    <property type="match status" value="1"/>
</dbReference>
<accession>W9CBG3</accession>
<evidence type="ECO:0000256" key="9">
    <source>
        <dbReference type="ARBA" id="ARBA00022842"/>
    </source>
</evidence>
<evidence type="ECO:0000256" key="13">
    <source>
        <dbReference type="SAM" id="MobiDB-lite"/>
    </source>
</evidence>
<feature type="compositionally biased region" description="Polar residues" evidence="13">
    <location>
        <begin position="27"/>
        <end position="38"/>
    </location>
</feature>
<dbReference type="PANTHER" id="PTHR11136:SF5">
    <property type="entry name" value="FOLYLPOLYGLUTAMATE SYNTHASE, MITOCHONDRIAL"/>
    <property type="match status" value="1"/>
</dbReference>
<evidence type="ECO:0000256" key="1">
    <source>
        <dbReference type="ARBA" id="ARBA00005150"/>
    </source>
</evidence>
<feature type="region of interest" description="Disordered" evidence="13">
    <location>
        <begin position="1"/>
        <end position="60"/>
    </location>
</feature>
<evidence type="ECO:0000256" key="12">
    <source>
        <dbReference type="ARBA" id="ARBA00047493"/>
    </source>
</evidence>
<feature type="compositionally biased region" description="Basic and acidic residues" evidence="13">
    <location>
        <begin position="13"/>
        <end position="23"/>
    </location>
</feature>
<keyword evidence="4" id="KW-0554">One-carbon metabolism</keyword>
<evidence type="ECO:0000256" key="6">
    <source>
        <dbReference type="ARBA" id="ARBA00022723"/>
    </source>
</evidence>
<evidence type="ECO:0000256" key="10">
    <source>
        <dbReference type="ARBA" id="ARBA00030592"/>
    </source>
</evidence>
<dbReference type="PANTHER" id="PTHR11136">
    <property type="entry name" value="FOLYLPOLYGLUTAMATE SYNTHASE-RELATED"/>
    <property type="match status" value="1"/>
</dbReference>
<comment type="similarity">
    <text evidence="2">Belongs to the folylpolyglutamate synthase family.</text>
</comment>
<keyword evidence="9" id="KW-0460">Magnesium</keyword>
<dbReference type="AlphaFoldDB" id="W9CBG3"/>
<sequence length="523" mass="58286">MERSYRNASTLLESRKDRIETTRRSRASQLLKKTTCGTSDGEDSANEATNNRLSTSVGNPTKPGNYGMNEWLDALGYTHKEFDIIHISGTKGKASTFMFVKSFLSSYASRTGVLKRIGLYTNPYSPNIREPIKINSKPISEDKFARYFFQVWEILSSRFSETSMPDYMQLRFLVAIYVFMSEDIDVVIMETHTGGETDATNFVKPVAVGITQIHSEGLETGSLSVEDLAWHAAGIMKTYTPTYSIPQDPLIQKVLETRAHEKRMALNFVTPDYRLPAISHALKTDLKRSLCSLALTLTDTYLHTLSLSNEKHPPLSSEDISIGLDRYFWPGRFQKLEVGQNTWFLDSAHHAQTAPRAAEWFAMSVCEEATLSPFSYAMRRLKQTVLNREEPGNPKVVVFAHREKGGGGGDGEMVVQSLVKALLKHRSTSTAPITPSNPSNPSLPLSSPTPPTPSTLFTLHSYAQTWQRLSPNTSILLEPDYVSAIQLASKIGFQNHAMECLVTGSLYLVGNALRCLDPRGEKV</sequence>
<dbReference type="GO" id="GO:0005739">
    <property type="term" value="C:mitochondrion"/>
    <property type="evidence" value="ECO:0007669"/>
    <property type="project" value="TreeGrafter"/>
</dbReference>
<dbReference type="EMBL" id="AYSA01000337">
    <property type="protein sequence ID" value="ESZ93163.1"/>
    <property type="molecule type" value="Genomic_DNA"/>
</dbReference>
<evidence type="ECO:0000256" key="7">
    <source>
        <dbReference type="ARBA" id="ARBA00022741"/>
    </source>
</evidence>
<evidence type="ECO:0000256" key="4">
    <source>
        <dbReference type="ARBA" id="ARBA00022563"/>
    </source>
</evidence>
<evidence type="ECO:0000313" key="14">
    <source>
        <dbReference type="EMBL" id="ESZ93163.1"/>
    </source>
</evidence>
<evidence type="ECO:0000256" key="11">
    <source>
        <dbReference type="ARBA" id="ARBA00030876"/>
    </source>
</evidence>
<dbReference type="InterPro" id="IPR001645">
    <property type="entry name" value="Folylpolyglutamate_synth"/>
</dbReference>
<dbReference type="HOGENOM" id="CLU_015869_0_1_1"/>
<protein>
    <recommendedName>
        <fullName evidence="3">tetrahydrofolate synthase</fullName>
        <ecNumber evidence="3">6.3.2.17</ecNumber>
    </recommendedName>
    <alternativeName>
        <fullName evidence="11">Folylpoly-gamma-glutamate synthetase</fullName>
    </alternativeName>
    <alternativeName>
        <fullName evidence="10">Tetrahydrofolylpolyglutamate synthase</fullName>
    </alternativeName>
</protein>
<evidence type="ECO:0000256" key="5">
    <source>
        <dbReference type="ARBA" id="ARBA00022598"/>
    </source>
</evidence>
<dbReference type="GO" id="GO:0006730">
    <property type="term" value="P:one-carbon metabolic process"/>
    <property type="evidence" value="ECO:0007669"/>
    <property type="project" value="UniProtKB-KW"/>
</dbReference>
<dbReference type="OrthoDB" id="5212574at2759"/>
<evidence type="ECO:0000256" key="2">
    <source>
        <dbReference type="ARBA" id="ARBA00008276"/>
    </source>
</evidence>
<dbReference type="InterPro" id="IPR036615">
    <property type="entry name" value="Mur_ligase_C_dom_sf"/>
</dbReference>
<dbReference type="Gene3D" id="3.40.1190.10">
    <property type="entry name" value="Mur-like, catalytic domain"/>
    <property type="match status" value="1"/>
</dbReference>
<organism evidence="14 15">
    <name type="scientific">Sclerotinia borealis (strain F-4128)</name>
    <dbReference type="NCBI Taxonomy" id="1432307"/>
    <lineage>
        <taxon>Eukaryota</taxon>
        <taxon>Fungi</taxon>
        <taxon>Dikarya</taxon>
        <taxon>Ascomycota</taxon>
        <taxon>Pezizomycotina</taxon>
        <taxon>Leotiomycetes</taxon>
        <taxon>Helotiales</taxon>
        <taxon>Sclerotiniaceae</taxon>
        <taxon>Sclerotinia</taxon>
    </lineage>
</organism>
<name>W9CBG3_SCLBF</name>
<dbReference type="GO" id="GO:0004326">
    <property type="term" value="F:tetrahydrofolylpolyglutamate synthase activity"/>
    <property type="evidence" value="ECO:0007669"/>
    <property type="project" value="UniProtKB-EC"/>
</dbReference>
<reference evidence="14 15" key="1">
    <citation type="journal article" date="2014" name="Genome Announc.">
        <title>Draft genome sequence of Sclerotinia borealis, a psychrophilic plant pathogenic fungus.</title>
        <authorList>
            <person name="Mardanov A.V."/>
            <person name="Beletsky A.V."/>
            <person name="Kadnikov V.V."/>
            <person name="Ignatov A.N."/>
            <person name="Ravin N.V."/>
        </authorList>
    </citation>
    <scope>NUCLEOTIDE SEQUENCE [LARGE SCALE GENOMIC DNA]</scope>
    <source>
        <strain evidence="15">F-4157</strain>
    </source>
</reference>
<dbReference type="GO" id="GO:0005829">
    <property type="term" value="C:cytosol"/>
    <property type="evidence" value="ECO:0007669"/>
    <property type="project" value="TreeGrafter"/>
</dbReference>
<comment type="caution">
    <text evidence="14">The sequence shown here is derived from an EMBL/GenBank/DDBJ whole genome shotgun (WGS) entry which is preliminary data.</text>
</comment>
<keyword evidence="6" id="KW-0479">Metal-binding</keyword>
<gene>
    <name evidence="14" type="ORF">SBOR_6442</name>
</gene>
<feature type="compositionally biased region" description="Low complexity" evidence="13">
    <location>
        <begin position="428"/>
        <end position="446"/>
    </location>
</feature>
<dbReference type="GO" id="GO:0005524">
    <property type="term" value="F:ATP binding"/>
    <property type="evidence" value="ECO:0007669"/>
    <property type="project" value="UniProtKB-KW"/>
</dbReference>
<proteinExistence type="inferred from homology"/>
<keyword evidence="5" id="KW-0436">Ligase</keyword>
<keyword evidence="15" id="KW-1185">Reference proteome</keyword>
<dbReference type="UniPathway" id="UPA00850"/>
<dbReference type="STRING" id="1432307.W9CBG3"/>
<comment type="pathway">
    <text evidence="1">Cofactor biosynthesis; tetrahydrofolylpolyglutamate biosynthesis.</text>
</comment>
<dbReference type="Gene3D" id="3.90.190.20">
    <property type="entry name" value="Mur ligase, C-terminal domain"/>
    <property type="match status" value="1"/>
</dbReference>
<dbReference type="NCBIfam" id="TIGR01499">
    <property type="entry name" value="folC"/>
    <property type="match status" value="1"/>
</dbReference>
<dbReference type="InterPro" id="IPR036565">
    <property type="entry name" value="Mur-like_cat_sf"/>
</dbReference>
<dbReference type="Proteomes" id="UP000019487">
    <property type="component" value="Unassembled WGS sequence"/>
</dbReference>
<keyword evidence="8" id="KW-0067">ATP-binding</keyword>
<feature type="compositionally biased region" description="Polar residues" evidence="13">
    <location>
        <begin position="1"/>
        <end position="12"/>
    </location>
</feature>
<evidence type="ECO:0000256" key="8">
    <source>
        <dbReference type="ARBA" id="ARBA00022840"/>
    </source>
</evidence>